<organism evidence="8 9">
    <name type="scientific">endosymbiont of Ridgeia piscesae</name>
    <dbReference type="NCBI Taxonomy" id="54398"/>
    <lineage>
        <taxon>Bacteria</taxon>
        <taxon>Pseudomonadati</taxon>
        <taxon>Pseudomonadota</taxon>
        <taxon>Gammaproteobacteria</taxon>
        <taxon>sulfur-oxidizing symbionts</taxon>
    </lineage>
</organism>
<dbReference type="OrthoDB" id="9792010at2"/>
<evidence type="ECO:0000256" key="3">
    <source>
        <dbReference type="ARBA" id="ARBA00022490"/>
    </source>
</evidence>
<dbReference type="GO" id="GO:0005829">
    <property type="term" value="C:cytosol"/>
    <property type="evidence" value="ECO:0007669"/>
    <property type="project" value="UniProtKB-SubCell"/>
</dbReference>
<dbReference type="GO" id="GO:0044780">
    <property type="term" value="P:bacterial-type flagellum assembly"/>
    <property type="evidence" value="ECO:0007669"/>
    <property type="project" value="InterPro"/>
</dbReference>
<dbReference type="PANTHER" id="PTHR34773">
    <property type="entry name" value="FLAGELLAR SECRETION CHAPERONE FLIS"/>
    <property type="match status" value="1"/>
</dbReference>
<sequence length="144" mass="15812">MSHLKKRGISQYGQVATSSEVAYASPHRLVQMLMEGALDKMAAAKGFIQRKDMGQKSRHISWALSIINGLRGALDLESGGDIARNLDDLYEYMGRRLMTANSSNDPEILDEVASLLTEIKLAWDALPDEVKQLPQEKISPAVGA</sequence>
<dbReference type="InterPro" id="IPR003713">
    <property type="entry name" value="FliS"/>
</dbReference>
<keyword evidence="8" id="KW-0966">Cell projection</keyword>
<dbReference type="Pfam" id="PF02561">
    <property type="entry name" value="FliS"/>
    <property type="match status" value="1"/>
</dbReference>
<dbReference type="PIRSF" id="PIRSF039090">
    <property type="entry name" value="Flis"/>
    <property type="match status" value="1"/>
</dbReference>
<evidence type="ECO:0000313" key="8">
    <source>
        <dbReference type="EMBL" id="KRT57733.1"/>
    </source>
</evidence>
<dbReference type="EMBL" id="LDXT01000047">
    <property type="protein sequence ID" value="KRT56513.1"/>
    <property type="molecule type" value="Genomic_DNA"/>
</dbReference>
<keyword evidence="8" id="KW-0282">Flagellum</keyword>
<keyword evidence="4 6" id="KW-1005">Bacterial flagellum biogenesis</keyword>
<keyword evidence="8" id="KW-0969">Cilium</keyword>
<dbReference type="Proteomes" id="UP000051276">
    <property type="component" value="Unassembled WGS sequence"/>
</dbReference>
<evidence type="ECO:0000256" key="6">
    <source>
        <dbReference type="PIRNR" id="PIRNR039090"/>
    </source>
</evidence>
<gene>
    <name evidence="7" type="ORF">Ga0074115_15016</name>
    <name evidence="8" type="ORF">Ga0076813_12136</name>
</gene>
<evidence type="ECO:0000313" key="10">
    <source>
        <dbReference type="Proteomes" id="UP000051634"/>
    </source>
</evidence>
<protein>
    <recommendedName>
        <fullName evidence="6">Flagellar secretion chaperone FliS</fullName>
    </recommendedName>
</protein>
<dbReference type="STRING" id="54398.Ga0074115_15016"/>
<reference evidence="9 10" key="1">
    <citation type="submission" date="2015-11" db="EMBL/GenBank/DDBJ databases">
        <title>The genome of Candidatus Endoriftia persephone in Ridgeia piscesae and population structure of the North Eastern Pacific vestimentiferan symbionts.</title>
        <authorList>
            <person name="Perez M."/>
            <person name="Juniper K.S."/>
        </authorList>
    </citation>
    <scope>NUCLEOTIDE SEQUENCE [LARGE SCALE GENOMIC DNA]</scope>
    <source>
        <strain evidence="8">Ind10</strain>
        <strain evidence="7">Ind11</strain>
    </source>
</reference>
<evidence type="ECO:0000256" key="4">
    <source>
        <dbReference type="ARBA" id="ARBA00022795"/>
    </source>
</evidence>
<keyword evidence="10" id="KW-1185">Reference proteome</keyword>
<evidence type="ECO:0000313" key="9">
    <source>
        <dbReference type="Proteomes" id="UP000051276"/>
    </source>
</evidence>
<dbReference type="Proteomes" id="UP000051634">
    <property type="component" value="Unassembled WGS sequence"/>
</dbReference>
<proteinExistence type="inferred from homology"/>
<dbReference type="AlphaFoldDB" id="A0A0T5Z5G3"/>
<name>A0A0T5Z5G3_9GAMM</name>
<evidence type="ECO:0000256" key="5">
    <source>
        <dbReference type="ARBA" id="ARBA00023186"/>
    </source>
</evidence>
<comment type="similarity">
    <text evidence="2 6">Belongs to the FliS family.</text>
</comment>
<dbReference type="NCBIfam" id="TIGR00208">
    <property type="entry name" value="fliS"/>
    <property type="match status" value="1"/>
</dbReference>
<keyword evidence="3 6" id="KW-0963">Cytoplasm</keyword>
<comment type="caution">
    <text evidence="8">The sequence shown here is derived from an EMBL/GenBank/DDBJ whole genome shotgun (WGS) entry which is preliminary data.</text>
</comment>
<dbReference type="InterPro" id="IPR036584">
    <property type="entry name" value="FliS_sf"/>
</dbReference>
<accession>A0A0T5Z5G3</accession>
<dbReference type="EMBL" id="LMXI01000481">
    <property type="protein sequence ID" value="KRT57733.1"/>
    <property type="molecule type" value="Genomic_DNA"/>
</dbReference>
<evidence type="ECO:0000313" key="7">
    <source>
        <dbReference type="EMBL" id="KRT56513.1"/>
    </source>
</evidence>
<dbReference type="SUPFAM" id="SSF101116">
    <property type="entry name" value="Flagellar export chaperone FliS"/>
    <property type="match status" value="1"/>
</dbReference>
<keyword evidence="5" id="KW-0143">Chaperone</keyword>
<evidence type="ECO:0000256" key="1">
    <source>
        <dbReference type="ARBA" id="ARBA00004514"/>
    </source>
</evidence>
<comment type="subcellular location">
    <subcellularLocation>
        <location evidence="1 6">Cytoplasm</location>
        <location evidence="1 6">Cytosol</location>
    </subcellularLocation>
</comment>
<dbReference type="PANTHER" id="PTHR34773:SF1">
    <property type="entry name" value="FLAGELLAR SECRETION CHAPERONE FLIS"/>
    <property type="match status" value="1"/>
</dbReference>
<dbReference type="PATRIC" id="fig|54398.3.peg.2964"/>
<dbReference type="CDD" id="cd16098">
    <property type="entry name" value="FliS"/>
    <property type="match status" value="1"/>
</dbReference>
<evidence type="ECO:0000256" key="2">
    <source>
        <dbReference type="ARBA" id="ARBA00008787"/>
    </source>
</evidence>
<dbReference type="Gene3D" id="1.20.120.340">
    <property type="entry name" value="Flagellar protein FliS"/>
    <property type="match status" value="1"/>
</dbReference>
<dbReference type="GO" id="GO:0071973">
    <property type="term" value="P:bacterial-type flagellum-dependent cell motility"/>
    <property type="evidence" value="ECO:0007669"/>
    <property type="project" value="TreeGrafter"/>
</dbReference>
<dbReference type="RefSeq" id="WP_057956880.1">
    <property type="nucleotide sequence ID" value="NZ_KQ556967.1"/>
</dbReference>